<dbReference type="PROSITE" id="PS51186">
    <property type="entry name" value="GNAT"/>
    <property type="match status" value="1"/>
</dbReference>
<dbReference type="Pfam" id="PF13302">
    <property type="entry name" value="Acetyltransf_3"/>
    <property type="match status" value="1"/>
</dbReference>
<protein>
    <submittedName>
        <fullName evidence="2">Protein N-acetyltransferase, RimJ/RimL family</fullName>
    </submittedName>
</protein>
<sequence length="185" mass="21003">MTLETTRLLLRQWKEDDYLPFAALNANSEVMRYFPAQLSRSESDALAKRSQSLITERGWGFWAVELKATGQFIGLVGLHTQDENSGIPQASLVEIGWRLASEFWGKGYASEAAERALRFAFDELNLSSVYAFTALENVPSQGVMIKIGMADSHNDFDHPMLPKGHPLERHCLYKITREQFLAKYE</sequence>
<organism evidence="2 3">
    <name type="scientific">Enterovibrio norvegicus DSM 15893</name>
    <dbReference type="NCBI Taxonomy" id="1121869"/>
    <lineage>
        <taxon>Bacteria</taxon>
        <taxon>Pseudomonadati</taxon>
        <taxon>Pseudomonadota</taxon>
        <taxon>Gammaproteobacteria</taxon>
        <taxon>Vibrionales</taxon>
        <taxon>Vibrionaceae</taxon>
        <taxon>Enterovibrio</taxon>
    </lineage>
</organism>
<name>A0A1I5R6Y0_9GAMM</name>
<dbReference type="RefSeq" id="WP_074927085.1">
    <property type="nucleotide sequence ID" value="NZ_FOWR01000017.1"/>
</dbReference>
<dbReference type="InterPro" id="IPR000182">
    <property type="entry name" value="GNAT_dom"/>
</dbReference>
<dbReference type="STRING" id="1121869.SAMN03084138_02449"/>
<dbReference type="Proteomes" id="UP000182692">
    <property type="component" value="Unassembled WGS sequence"/>
</dbReference>
<dbReference type="GeneID" id="35870972"/>
<dbReference type="PANTHER" id="PTHR43792">
    <property type="entry name" value="GNAT FAMILY, PUTATIVE (AFU_ORTHOLOGUE AFUA_3G00765)-RELATED-RELATED"/>
    <property type="match status" value="1"/>
</dbReference>
<dbReference type="GO" id="GO:0016747">
    <property type="term" value="F:acyltransferase activity, transferring groups other than amino-acyl groups"/>
    <property type="evidence" value="ECO:0007669"/>
    <property type="project" value="InterPro"/>
</dbReference>
<dbReference type="InterPro" id="IPR016181">
    <property type="entry name" value="Acyl_CoA_acyltransferase"/>
</dbReference>
<evidence type="ECO:0000259" key="1">
    <source>
        <dbReference type="PROSITE" id="PS51186"/>
    </source>
</evidence>
<evidence type="ECO:0000313" key="3">
    <source>
        <dbReference type="Proteomes" id="UP000182692"/>
    </source>
</evidence>
<feature type="domain" description="N-acetyltransferase" evidence="1">
    <location>
        <begin position="8"/>
        <end position="168"/>
    </location>
</feature>
<dbReference type="InterPro" id="IPR051531">
    <property type="entry name" value="N-acetyltransferase"/>
</dbReference>
<gene>
    <name evidence="2" type="ORF">SAMN03084138_02449</name>
</gene>
<evidence type="ECO:0000313" key="2">
    <source>
        <dbReference type="EMBL" id="SFP54097.1"/>
    </source>
</evidence>
<dbReference type="Gene3D" id="3.40.630.30">
    <property type="match status" value="1"/>
</dbReference>
<dbReference type="SUPFAM" id="SSF55729">
    <property type="entry name" value="Acyl-CoA N-acyltransferases (Nat)"/>
    <property type="match status" value="1"/>
</dbReference>
<keyword evidence="2" id="KW-0808">Transferase</keyword>
<dbReference type="AlphaFoldDB" id="A0A1I5R6Y0"/>
<dbReference type="PANTHER" id="PTHR43792:SF1">
    <property type="entry name" value="N-ACETYLTRANSFERASE DOMAIN-CONTAINING PROTEIN"/>
    <property type="match status" value="1"/>
</dbReference>
<dbReference type="OrthoDB" id="9801656at2"/>
<proteinExistence type="predicted"/>
<reference evidence="2 3" key="1">
    <citation type="submission" date="2016-10" db="EMBL/GenBank/DDBJ databases">
        <authorList>
            <person name="de Groot N.N."/>
        </authorList>
    </citation>
    <scope>NUCLEOTIDE SEQUENCE [LARGE SCALE GENOMIC DNA]</scope>
    <source>
        <strain evidence="2 3">DSM 15893</strain>
    </source>
</reference>
<accession>A0A1I5R6Y0</accession>
<dbReference type="EMBL" id="FOWR01000017">
    <property type="protein sequence ID" value="SFP54097.1"/>
    <property type="molecule type" value="Genomic_DNA"/>
</dbReference>